<proteinExistence type="predicted"/>
<evidence type="ECO:0000313" key="2">
    <source>
        <dbReference type="Proteomes" id="UP001054945"/>
    </source>
</evidence>
<name>A0AAV4VB45_CAEEX</name>
<evidence type="ECO:0000313" key="1">
    <source>
        <dbReference type="EMBL" id="GIY67566.1"/>
    </source>
</evidence>
<dbReference type="EMBL" id="BPLR01014255">
    <property type="protein sequence ID" value="GIY67566.1"/>
    <property type="molecule type" value="Genomic_DNA"/>
</dbReference>
<keyword evidence="2" id="KW-1185">Reference proteome</keyword>
<reference evidence="1 2" key="1">
    <citation type="submission" date="2021-06" db="EMBL/GenBank/DDBJ databases">
        <title>Caerostris extrusa draft genome.</title>
        <authorList>
            <person name="Kono N."/>
            <person name="Arakawa K."/>
        </authorList>
    </citation>
    <scope>NUCLEOTIDE SEQUENCE [LARGE SCALE GENOMIC DNA]</scope>
</reference>
<comment type="caution">
    <text evidence="1">The sequence shown here is derived from an EMBL/GenBank/DDBJ whole genome shotgun (WGS) entry which is preliminary data.</text>
</comment>
<dbReference type="Proteomes" id="UP001054945">
    <property type="component" value="Unassembled WGS sequence"/>
</dbReference>
<gene>
    <name evidence="1" type="ORF">CEXT_517381</name>
</gene>
<sequence>MDGEEKKGFNIPLSRKRICIPLDPAEKMKKMKPGTRDPFYKFRAFDNLTRSNKGRIRAQHHHPIGHVWSFLWHLSLYWESTSVTHEMDKMINQMLKC</sequence>
<dbReference type="AlphaFoldDB" id="A0AAV4VB45"/>
<organism evidence="1 2">
    <name type="scientific">Caerostris extrusa</name>
    <name type="common">Bark spider</name>
    <name type="synonym">Caerostris bankana</name>
    <dbReference type="NCBI Taxonomy" id="172846"/>
    <lineage>
        <taxon>Eukaryota</taxon>
        <taxon>Metazoa</taxon>
        <taxon>Ecdysozoa</taxon>
        <taxon>Arthropoda</taxon>
        <taxon>Chelicerata</taxon>
        <taxon>Arachnida</taxon>
        <taxon>Araneae</taxon>
        <taxon>Araneomorphae</taxon>
        <taxon>Entelegynae</taxon>
        <taxon>Araneoidea</taxon>
        <taxon>Araneidae</taxon>
        <taxon>Caerostris</taxon>
    </lineage>
</organism>
<accession>A0AAV4VB45</accession>
<protein>
    <submittedName>
        <fullName evidence="1">Uncharacterized protein</fullName>
    </submittedName>
</protein>